<comment type="catalytic activity">
    <reaction evidence="9 10">
        <text>tRNA(Lys) + L-lysine + ATP = L-lysyl-tRNA(Lys) + AMP + diphosphate</text>
        <dbReference type="Rhea" id="RHEA:20792"/>
        <dbReference type="Rhea" id="RHEA-COMP:9696"/>
        <dbReference type="Rhea" id="RHEA-COMP:9697"/>
        <dbReference type="ChEBI" id="CHEBI:30616"/>
        <dbReference type="ChEBI" id="CHEBI:32551"/>
        <dbReference type="ChEBI" id="CHEBI:33019"/>
        <dbReference type="ChEBI" id="CHEBI:78442"/>
        <dbReference type="ChEBI" id="CHEBI:78529"/>
        <dbReference type="ChEBI" id="CHEBI:456215"/>
        <dbReference type="EC" id="6.1.1.6"/>
    </reaction>
</comment>
<keyword evidence="7 10" id="KW-0648">Protein biosynthesis</keyword>
<proteinExistence type="inferred from homology"/>
<organism evidence="11 12">
    <name type="scientific">Vallitalea pronyensis</name>
    <dbReference type="NCBI Taxonomy" id="1348613"/>
    <lineage>
        <taxon>Bacteria</taxon>
        <taxon>Bacillati</taxon>
        <taxon>Bacillota</taxon>
        <taxon>Clostridia</taxon>
        <taxon>Lachnospirales</taxon>
        <taxon>Vallitaleaceae</taxon>
        <taxon>Vallitalea</taxon>
    </lineage>
</organism>
<dbReference type="AlphaFoldDB" id="A0A8J8MJH5"/>
<protein>
    <recommendedName>
        <fullName evidence="10">Lysine--tRNA ligase</fullName>
        <ecNumber evidence="10">6.1.1.6</ecNumber>
    </recommendedName>
    <alternativeName>
        <fullName evidence="10">Lysyl-tRNA synthetase</fullName>
        <shortName evidence="10">LysRS</shortName>
    </alternativeName>
</protein>
<dbReference type="NCBIfam" id="TIGR00467">
    <property type="entry name" value="lysS_arch"/>
    <property type="match status" value="1"/>
</dbReference>
<dbReference type="GO" id="GO:0005737">
    <property type="term" value="C:cytoplasm"/>
    <property type="evidence" value="ECO:0007669"/>
    <property type="project" value="UniProtKB-SubCell"/>
</dbReference>
<dbReference type="GO" id="GO:0005524">
    <property type="term" value="F:ATP binding"/>
    <property type="evidence" value="ECO:0007669"/>
    <property type="project" value="UniProtKB-UniRule"/>
</dbReference>
<dbReference type="InterPro" id="IPR014729">
    <property type="entry name" value="Rossmann-like_a/b/a_fold"/>
</dbReference>
<dbReference type="EMBL" id="CP058649">
    <property type="protein sequence ID" value="QUI22952.1"/>
    <property type="molecule type" value="Genomic_DNA"/>
</dbReference>
<comment type="subcellular location">
    <subcellularLocation>
        <location evidence="1 10">Cytoplasm</location>
    </subcellularLocation>
</comment>
<dbReference type="PANTHER" id="PTHR37940">
    <property type="entry name" value="LYSINE--TRNA LIGASE"/>
    <property type="match status" value="1"/>
</dbReference>
<reference evidence="11" key="1">
    <citation type="submission" date="2020-07" db="EMBL/GenBank/DDBJ databases">
        <title>Vallitalea pronyensis genome.</title>
        <authorList>
            <person name="Postec A."/>
        </authorList>
    </citation>
    <scope>NUCLEOTIDE SEQUENCE</scope>
    <source>
        <strain evidence="11">FatNI3</strain>
    </source>
</reference>
<evidence type="ECO:0000313" key="12">
    <source>
        <dbReference type="Proteomes" id="UP000683246"/>
    </source>
</evidence>
<evidence type="ECO:0000256" key="10">
    <source>
        <dbReference type="HAMAP-Rule" id="MF_00177"/>
    </source>
</evidence>
<evidence type="ECO:0000256" key="5">
    <source>
        <dbReference type="ARBA" id="ARBA00022741"/>
    </source>
</evidence>
<dbReference type="InterPro" id="IPR042078">
    <property type="entry name" value="Lys-tRNA-ligase_SC_fold"/>
</dbReference>
<dbReference type="Gene3D" id="6.10.20.10">
    <property type="entry name" value="Lysine tRNA ligase, stem contact fold domain"/>
    <property type="match status" value="1"/>
</dbReference>
<keyword evidence="5 10" id="KW-0547">Nucleotide-binding</keyword>
<feature type="short sequence motif" description="'KMSKS' region" evidence="10">
    <location>
        <begin position="279"/>
        <end position="283"/>
    </location>
</feature>
<dbReference type="SUPFAM" id="SSF52374">
    <property type="entry name" value="Nucleotidylyl transferase"/>
    <property type="match status" value="1"/>
</dbReference>
<dbReference type="InterPro" id="IPR001412">
    <property type="entry name" value="aa-tRNA-synth_I_CS"/>
</dbReference>
<comment type="similarity">
    <text evidence="2 10">Belongs to the class-I aminoacyl-tRNA synthetase family.</text>
</comment>
<dbReference type="GO" id="GO:0000049">
    <property type="term" value="F:tRNA binding"/>
    <property type="evidence" value="ECO:0007669"/>
    <property type="project" value="InterPro"/>
</dbReference>
<feature type="short sequence motif" description="'HIGH' region" evidence="10">
    <location>
        <begin position="29"/>
        <end position="37"/>
    </location>
</feature>
<dbReference type="GO" id="GO:0004824">
    <property type="term" value="F:lysine-tRNA ligase activity"/>
    <property type="evidence" value="ECO:0007669"/>
    <property type="project" value="UniProtKB-UniRule"/>
</dbReference>
<evidence type="ECO:0000256" key="2">
    <source>
        <dbReference type="ARBA" id="ARBA00005594"/>
    </source>
</evidence>
<dbReference type="InterPro" id="IPR002904">
    <property type="entry name" value="Lys-tRNA-ligase"/>
</dbReference>
<evidence type="ECO:0000256" key="7">
    <source>
        <dbReference type="ARBA" id="ARBA00022917"/>
    </source>
</evidence>
<keyword evidence="4 10" id="KW-0436">Ligase</keyword>
<dbReference type="Gene3D" id="3.40.50.620">
    <property type="entry name" value="HUPs"/>
    <property type="match status" value="1"/>
</dbReference>
<dbReference type="PROSITE" id="PS00178">
    <property type="entry name" value="AA_TRNA_LIGASE_I"/>
    <property type="match status" value="1"/>
</dbReference>
<sequence length="520" mass="60129">MHWAERIARELIEKYPERETYVCASGISPSGAVHIGNFREIVTTYFVVKALEGLGKRTRFIFSWDDYDRFRKVPKGIDGSYEQYIGMPYSEIPDPYGCHGSYAEHFEKAFEASLGEFGIDAQMIYQSRAYKSGRYNRYIKHALDCRQQIYDVIMGFKTQEPSEEERQAYYPVTVYCEQCGKDLTEVKDYDGSRLSYGCACGYEGVVDVLEARCMKLVWKVDWPMRWMVEDVVFEPGGRDHSDVGGSYMVSKEVVKHIFNHPGPEYAAYEFIGIKGSQGKMSSSVGNIMTPEDLLKVYTPELILYMFAKYKPSAAFNIGLDGDVVRHYTEYERYRERYNKGLLTDEDLCYAMTLSEVADTWRCLPSYSQVAGVFPLVNFDRCVLQDVLEKVGLIYDKEAIESISHRVEHWITTWCPEKMIRLNEEQDKAYYGTLSILEKKWLKDFCQLIGENGDEDMDVLMGDIYAICHDEDKKIMRTQQKRLFTMIYGLTINATSGPRLPLLMKAIGSKRLLYLLTFEEM</sequence>
<dbReference type="GO" id="GO:0006430">
    <property type="term" value="P:lysyl-tRNA aminoacylation"/>
    <property type="evidence" value="ECO:0007669"/>
    <property type="project" value="UniProtKB-UniRule"/>
</dbReference>
<keyword evidence="6 10" id="KW-0067">ATP-binding</keyword>
<evidence type="ECO:0000256" key="8">
    <source>
        <dbReference type="ARBA" id="ARBA00023146"/>
    </source>
</evidence>
<evidence type="ECO:0000256" key="3">
    <source>
        <dbReference type="ARBA" id="ARBA00022490"/>
    </source>
</evidence>
<evidence type="ECO:0000256" key="4">
    <source>
        <dbReference type="ARBA" id="ARBA00022598"/>
    </source>
</evidence>
<comment type="caution">
    <text evidence="10">Lacks conserved residue(s) required for the propagation of feature annotation.</text>
</comment>
<name>A0A8J8MJH5_9FIRM</name>
<dbReference type="Pfam" id="PF01921">
    <property type="entry name" value="tRNA-synt_1f"/>
    <property type="match status" value="1"/>
</dbReference>
<dbReference type="Gene3D" id="1.10.10.350">
    <property type="match status" value="1"/>
</dbReference>
<keyword evidence="3 10" id="KW-0963">Cytoplasm</keyword>
<dbReference type="PANTHER" id="PTHR37940:SF1">
    <property type="entry name" value="LYSINE--TRNA LIGASE"/>
    <property type="match status" value="1"/>
</dbReference>
<dbReference type="HAMAP" id="MF_00177">
    <property type="entry name" value="Lys_tRNA_synth_class1"/>
    <property type="match status" value="1"/>
</dbReference>
<gene>
    <name evidence="10" type="primary">lysS</name>
    <name evidence="11" type="ORF">HZI73_11920</name>
</gene>
<dbReference type="InterPro" id="IPR020751">
    <property type="entry name" value="aa-tRNA-synth_I_codon-bd_sub2"/>
</dbReference>
<keyword evidence="12" id="KW-1185">Reference proteome</keyword>
<accession>A0A8J8MJH5</accession>
<dbReference type="InterPro" id="IPR008925">
    <property type="entry name" value="aa_tRNA-synth_I_cd-bd_sf"/>
</dbReference>
<evidence type="ECO:0000256" key="9">
    <source>
        <dbReference type="ARBA" id="ARBA00048573"/>
    </source>
</evidence>
<dbReference type="Proteomes" id="UP000683246">
    <property type="component" value="Chromosome"/>
</dbReference>
<keyword evidence="8 10" id="KW-0030">Aminoacyl-tRNA synthetase</keyword>
<dbReference type="SUPFAM" id="SSF48163">
    <property type="entry name" value="An anticodon-binding domain of class I aminoacyl-tRNA synthetases"/>
    <property type="match status" value="1"/>
</dbReference>
<evidence type="ECO:0000313" key="11">
    <source>
        <dbReference type="EMBL" id="QUI22952.1"/>
    </source>
</evidence>
<evidence type="ECO:0000256" key="6">
    <source>
        <dbReference type="ARBA" id="ARBA00022840"/>
    </source>
</evidence>
<dbReference type="KEGG" id="vpy:HZI73_11920"/>
<evidence type="ECO:0000256" key="1">
    <source>
        <dbReference type="ARBA" id="ARBA00004496"/>
    </source>
</evidence>
<dbReference type="EC" id="6.1.1.6" evidence="10"/>
<dbReference type="RefSeq" id="WP_212698448.1">
    <property type="nucleotide sequence ID" value="NZ_CP058649.1"/>
</dbReference>